<feature type="compositionally biased region" description="Basic and acidic residues" evidence="1">
    <location>
        <begin position="204"/>
        <end position="217"/>
    </location>
</feature>
<dbReference type="PANTHER" id="PTHR28125:SF2">
    <property type="entry name" value="MEIOTIC EXPRESSION UP-REGULATED PROTEIN 26"/>
    <property type="match status" value="1"/>
</dbReference>
<feature type="compositionally biased region" description="Polar residues" evidence="1">
    <location>
        <begin position="521"/>
        <end position="541"/>
    </location>
</feature>
<feature type="region of interest" description="Disordered" evidence="1">
    <location>
        <begin position="156"/>
        <end position="217"/>
    </location>
</feature>
<feature type="compositionally biased region" description="Low complexity" evidence="1">
    <location>
        <begin position="615"/>
        <end position="629"/>
    </location>
</feature>
<dbReference type="Pfam" id="PF14616">
    <property type="entry name" value="Rua1_C"/>
    <property type="match status" value="1"/>
</dbReference>
<dbReference type="InterPro" id="IPR028012">
    <property type="entry name" value="Rua1_C"/>
</dbReference>
<evidence type="ECO:0000256" key="1">
    <source>
        <dbReference type="SAM" id="MobiDB-lite"/>
    </source>
</evidence>
<dbReference type="PANTHER" id="PTHR28125">
    <property type="entry name" value="MEIOTIC EXPRESSION UP-REGULATED PROTEIN 26"/>
    <property type="match status" value="1"/>
</dbReference>
<evidence type="ECO:0000313" key="4">
    <source>
        <dbReference type="Proteomes" id="UP000836404"/>
    </source>
</evidence>
<comment type="caution">
    <text evidence="3">The sequence shown here is derived from an EMBL/GenBank/DDBJ whole genome shotgun (WGS) entry which is preliminary data.</text>
</comment>
<protein>
    <recommendedName>
        <fullName evidence="2">Transcription regulator Rua1 C-terminal domain-containing protein</fullName>
    </recommendedName>
</protein>
<dbReference type="Proteomes" id="UP000836404">
    <property type="component" value="Unassembled WGS sequence"/>
</dbReference>
<feature type="compositionally biased region" description="Basic and acidic residues" evidence="1">
    <location>
        <begin position="681"/>
        <end position="690"/>
    </location>
</feature>
<feature type="region of interest" description="Disordered" evidence="1">
    <location>
        <begin position="599"/>
        <end position="743"/>
    </location>
</feature>
<feature type="region of interest" description="Disordered" evidence="1">
    <location>
        <begin position="356"/>
        <end position="431"/>
    </location>
</feature>
<feature type="compositionally biased region" description="Basic and acidic residues" evidence="1">
    <location>
        <begin position="508"/>
        <end position="520"/>
    </location>
</feature>
<keyword evidence="4" id="KW-1185">Reference proteome</keyword>
<feature type="compositionally biased region" description="Polar residues" evidence="1">
    <location>
        <begin position="666"/>
        <end position="675"/>
    </location>
</feature>
<feature type="compositionally biased region" description="Polar residues" evidence="1">
    <location>
        <begin position="641"/>
        <end position="652"/>
    </location>
</feature>
<feature type="domain" description="Transcription regulator Rua1 C-terminal" evidence="2">
    <location>
        <begin position="821"/>
        <end position="932"/>
    </location>
</feature>
<name>A0A9N8LQX5_9BASI</name>
<accession>A0A9N8LQX5</accession>
<dbReference type="EMBL" id="CAJHJF010001554">
    <property type="protein sequence ID" value="CAD6918649.1"/>
    <property type="molecule type" value="Genomic_DNA"/>
</dbReference>
<reference evidence="3 4" key="1">
    <citation type="submission" date="2020-10" db="EMBL/GenBank/DDBJ databases">
        <authorList>
            <person name="Sedaghatjoo S."/>
        </authorList>
    </citation>
    <scope>NUCLEOTIDE SEQUENCE [LARGE SCALE GENOMIC DNA]</scope>
    <source>
        <strain evidence="3 4">LLFL</strain>
    </source>
</reference>
<sequence>MERELPSSSYAPWYSSVVPAPSIFLPPLFLEARRTEQEARDELEGELSPSVPTSQQLRQPGTVTTSRRISTSSLDADVPRCLPELWSPAVSRAEGFESMANGGDGDETMLSQGGLTELNGGGGVSGNGWSNHVSAQHQFSWRSSTPRQQPVELRERMYDEDEDDSSGFEPPTGLLPPPPLADTPIRIRDSEGEESITSPAVDRTIQERTPLRSRRDSLLQRSASFNSIRSLSASMGLSSLPPASSSAAGGSNAMTADASPYHTLNEMSGSSVRLGGSGGHANVSAVAVAGNSMLSPSVTMRHRAHAGIGNGHALELTSPQPWWPRLGVQADMVRQRPPSFGAVHPAQVHASTGHAYSNATQYSNGTSLGPSTSMQRIQLDQPSTSPHAQEETDAGTATSYMQPPSPSLGPARKRARTKGDDYDGLPVPSGLSLFARHPHKVTHAPIERSNHAEHAQGMEAAPFDRSPNGHGSQSPINTRRRVVVRWNDRSTRTAADNGQRNAHASGGSRHDDHDDQRNVDSQRSQAGPSRSQVRVSATRSTAGPVEMRKHLPLPALLQEDDATGWSEGLVTAQTSGHDQNAIIGNAGAADAAILGGREAAEPNVSSDRAPEIGPMSDLSMSSSASNSRSMMEKAAEVLASLKTSGKSPSRTSDAAEDTSADEKPQDSTQPESNLYTAKPAEGQKRQEAHDNATSPAPSSPLSSLPSEDEGDEPGPSRQGVATAQVPSSRASSNDLSADTSNRAAHLVSDQRRCFPASMPVDEAYPLLYQRYYVPSSLDPSLQERIFGGSTVRSFDREVKKEGTSGIHVPRKTMFKEPPSLLNLYAPRYIRGQGMTKEGLCPVCWESGQENFFKTKQSSYNYHMQYTHGISALTGEPFAPPIEFRTVDRPKRDVRLLEKEIVKEGRFVPIENVKQTEMKVPEIMWWKHAHSCHRMGKPLAGTSGTFVENAFYHRVKAYVDAHECE</sequence>
<feature type="region of interest" description="Disordered" evidence="1">
    <location>
        <begin position="36"/>
        <end position="72"/>
    </location>
</feature>
<feature type="compositionally biased region" description="Polar residues" evidence="1">
    <location>
        <begin position="719"/>
        <end position="742"/>
    </location>
</feature>
<feature type="compositionally biased region" description="Low complexity" evidence="1">
    <location>
        <begin position="62"/>
        <end position="72"/>
    </location>
</feature>
<feature type="compositionally biased region" description="Polar residues" evidence="1">
    <location>
        <begin position="356"/>
        <end position="387"/>
    </location>
</feature>
<organism evidence="3 4">
    <name type="scientific">Tilletia laevis</name>
    <dbReference type="NCBI Taxonomy" id="157183"/>
    <lineage>
        <taxon>Eukaryota</taxon>
        <taxon>Fungi</taxon>
        <taxon>Dikarya</taxon>
        <taxon>Basidiomycota</taxon>
        <taxon>Ustilaginomycotina</taxon>
        <taxon>Exobasidiomycetes</taxon>
        <taxon>Tilletiales</taxon>
        <taxon>Tilletiaceae</taxon>
        <taxon>Tilletia</taxon>
    </lineage>
</organism>
<feature type="compositionally biased region" description="Polar residues" evidence="1">
    <location>
        <begin position="50"/>
        <end position="61"/>
    </location>
</feature>
<feature type="region of interest" description="Disordered" evidence="1">
    <location>
        <begin position="459"/>
        <end position="543"/>
    </location>
</feature>
<gene>
    <name evidence="3" type="ORF">JKILLFL_G4930</name>
</gene>
<evidence type="ECO:0000259" key="2">
    <source>
        <dbReference type="Pfam" id="PF14616"/>
    </source>
</evidence>
<feature type="compositionally biased region" description="Low complexity" evidence="1">
    <location>
        <begin position="694"/>
        <end position="705"/>
    </location>
</feature>
<evidence type="ECO:0000313" key="3">
    <source>
        <dbReference type="EMBL" id="CAD6918649.1"/>
    </source>
</evidence>
<dbReference type="AlphaFoldDB" id="A0A9N8LQX5"/>
<feature type="compositionally biased region" description="Polar residues" evidence="1">
    <location>
        <begin position="492"/>
        <end position="502"/>
    </location>
</feature>
<proteinExistence type="predicted"/>